<dbReference type="RefSeq" id="WP_078791240.1">
    <property type="nucleotide sequence ID" value="NZ_FUWR01000023.1"/>
</dbReference>
<dbReference type="SUPFAM" id="SSF48452">
    <property type="entry name" value="TPR-like"/>
    <property type="match status" value="1"/>
</dbReference>
<evidence type="ECO:0000256" key="2">
    <source>
        <dbReference type="ARBA" id="ARBA00022803"/>
    </source>
</evidence>
<feature type="transmembrane region" description="Helical" evidence="5">
    <location>
        <begin position="6"/>
        <end position="25"/>
    </location>
</feature>
<dbReference type="SMART" id="SM00028">
    <property type="entry name" value="TPR"/>
    <property type="match status" value="2"/>
</dbReference>
<dbReference type="InterPro" id="IPR019734">
    <property type="entry name" value="TPR_rpt"/>
</dbReference>
<dbReference type="STRING" id="115783.SAMN02745119_03013"/>
<feature type="repeat" description="TPR" evidence="4">
    <location>
        <begin position="71"/>
        <end position="104"/>
    </location>
</feature>
<dbReference type="Gene3D" id="1.25.40.10">
    <property type="entry name" value="Tetratricopeptide repeat domain"/>
    <property type="match status" value="1"/>
</dbReference>
<dbReference type="EMBL" id="FUWR01000023">
    <property type="protein sequence ID" value="SKA18147.1"/>
    <property type="molecule type" value="Genomic_DNA"/>
</dbReference>
<reference evidence="7" key="1">
    <citation type="submission" date="2017-02" db="EMBL/GenBank/DDBJ databases">
        <authorList>
            <person name="Varghese N."/>
            <person name="Submissions S."/>
        </authorList>
    </citation>
    <scope>NUCLEOTIDE SEQUENCE [LARGE SCALE GENOMIC DNA]</scope>
    <source>
        <strain evidence="7">ATCC BAA-34</strain>
    </source>
</reference>
<dbReference type="PANTHER" id="PTHR44943">
    <property type="entry name" value="CELLULOSE SYNTHASE OPERON PROTEIN C"/>
    <property type="match status" value="1"/>
</dbReference>
<keyword evidence="7" id="KW-1185">Reference proteome</keyword>
<sequence>MNKETTIVGVAALIIGFLIGIMVGGKFMAGSKASTSQATVQQGSGAMVNPGQASARIAELEQLVAKDPKNLQAWITLGNDYFDSNQAQKAVQAYNKALELDPKNVNVLTDQGVMFRALGFYDRALNNFEKANKLDPKHLQSLFNTGIVYAVDLKQTAKAKATFEALLQKDQTSDLARQAREMLQQLSTTK</sequence>
<evidence type="ECO:0000256" key="1">
    <source>
        <dbReference type="ARBA" id="ARBA00022737"/>
    </source>
</evidence>
<organism evidence="6 7">
    <name type="scientific">Trichlorobacter thiogenes</name>
    <dbReference type="NCBI Taxonomy" id="115783"/>
    <lineage>
        <taxon>Bacteria</taxon>
        <taxon>Pseudomonadati</taxon>
        <taxon>Thermodesulfobacteriota</taxon>
        <taxon>Desulfuromonadia</taxon>
        <taxon>Geobacterales</taxon>
        <taxon>Geobacteraceae</taxon>
        <taxon>Trichlorobacter</taxon>
    </lineage>
</organism>
<evidence type="ECO:0000256" key="4">
    <source>
        <dbReference type="PROSITE-ProRule" id="PRU00339"/>
    </source>
</evidence>
<dbReference type="AlphaFoldDB" id="A0A1T4RQH9"/>
<name>A0A1T4RQH9_9BACT</name>
<feature type="repeat" description="TPR" evidence="4">
    <location>
        <begin position="105"/>
        <end position="138"/>
    </location>
</feature>
<dbReference type="PANTHER" id="PTHR44943:SF9">
    <property type="entry name" value="TPR-REPEAT-CONTAINING PROTEIN"/>
    <property type="match status" value="1"/>
</dbReference>
<keyword evidence="2 4" id="KW-0802">TPR repeat</keyword>
<dbReference type="PROSITE" id="PS50005">
    <property type="entry name" value="TPR"/>
    <property type="match status" value="2"/>
</dbReference>
<dbReference type="Pfam" id="PF13414">
    <property type="entry name" value="TPR_11"/>
    <property type="match status" value="1"/>
</dbReference>
<dbReference type="InterPro" id="IPR051685">
    <property type="entry name" value="Ycf3/AcsC/BcsC/TPR_MFPF"/>
</dbReference>
<evidence type="ECO:0000313" key="7">
    <source>
        <dbReference type="Proteomes" id="UP000190102"/>
    </source>
</evidence>
<dbReference type="Proteomes" id="UP000190102">
    <property type="component" value="Unassembled WGS sequence"/>
</dbReference>
<dbReference type="InterPro" id="IPR011990">
    <property type="entry name" value="TPR-like_helical_dom_sf"/>
</dbReference>
<dbReference type="Pfam" id="PF13432">
    <property type="entry name" value="TPR_16"/>
    <property type="match status" value="1"/>
</dbReference>
<dbReference type="PROSITE" id="PS50293">
    <property type="entry name" value="TPR_REGION"/>
    <property type="match status" value="1"/>
</dbReference>
<protein>
    <submittedName>
        <fullName evidence="6">Tetratricopeptide repeat-containing protein</fullName>
    </submittedName>
</protein>
<keyword evidence="5" id="KW-0472">Membrane</keyword>
<keyword evidence="5" id="KW-1133">Transmembrane helix</keyword>
<evidence type="ECO:0000256" key="5">
    <source>
        <dbReference type="SAM" id="Phobius"/>
    </source>
</evidence>
<keyword evidence="5" id="KW-0812">Transmembrane</keyword>
<proteinExistence type="predicted"/>
<gene>
    <name evidence="6" type="ORF">SAMN02745119_03013</name>
</gene>
<keyword evidence="1" id="KW-0677">Repeat</keyword>
<dbReference type="OrthoDB" id="5338908at2"/>
<keyword evidence="3" id="KW-0793">Thylakoid</keyword>
<accession>A0A1T4RQH9</accession>
<evidence type="ECO:0000256" key="3">
    <source>
        <dbReference type="ARBA" id="ARBA00023078"/>
    </source>
</evidence>
<evidence type="ECO:0000313" key="6">
    <source>
        <dbReference type="EMBL" id="SKA18147.1"/>
    </source>
</evidence>